<evidence type="ECO:0000313" key="3">
    <source>
        <dbReference type="Proteomes" id="UP000289260"/>
    </source>
</evidence>
<feature type="region of interest" description="Disordered" evidence="1">
    <location>
        <begin position="1"/>
        <end position="56"/>
    </location>
</feature>
<dbReference type="AlphaFoldDB" id="A0A4P6KKW7"/>
<accession>A0A4P6KKW7</accession>
<reference evidence="2 3" key="1">
    <citation type="submission" date="2019-02" db="EMBL/GenBank/DDBJ databases">
        <authorList>
            <person name="Sun L."/>
            <person name="Pan D."/>
            <person name="Wu X."/>
        </authorList>
    </citation>
    <scope>NUCLEOTIDE SEQUENCE [LARGE SCALE GENOMIC DNA]</scope>
    <source>
        <strain evidence="2 3">JW-1</strain>
    </source>
</reference>
<dbReference type="OrthoDB" id="3831250at2"/>
<evidence type="ECO:0000313" key="2">
    <source>
        <dbReference type="EMBL" id="QBE50294.1"/>
    </source>
</evidence>
<name>A0A4P6KKW7_9MICO</name>
<gene>
    <name evidence="2" type="ORF">EVS81_09965</name>
</gene>
<evidence type="ECO:0008006" key="4">
    <source>
        <dbReference type="Google" id="ProtNLM"/>
    </source>
</evidence>
<feature type="compositionally biased region" description="Low complexity" evidence="1">
    <location>
        <begin position="20"/>
        <end position="44"/>
    </location>
</feature>
<dbReference type="EMBL" id="CP035806">
    <property type="protein sequence ID" value="QBE50294.1"/>
    <property type="molecule type" value="Genomic_DNA"/>
</dbReference>
<dbReference type="Proteomes" id="UP000289260">
    <property type="component" value="Chromosome"/>
</dbReference>
<organism evidence="2 3">
    <name type="scientific">Leucobacter triazinivorans</name>
    <dbReference type="NCBI Taxonomy" id="1784719"/>
    <lineage>
        <taxon>Bacteria</taxon>
        <taxon>Bacillati</taxon>
        <taxon>Actinomycetota</taxon>
        <taxon>Actinomycetes</taxon>
        <taxon>Micrococcales</taxon>
        <taxon>Microbacteriaceae</taxon>
        <taxon>Leucobacter</taxon>
    </lineage>
</organism>
<keyword evidence="3" id="KW-1185">Reference proteome</keyword>
<sequence>MAALLGTAGCVAAPGADPQTSATPGTGDTASSSSPSTTPAPAGSVGPTEQPPLPIVEGPLDERIELSTGFVVELDSVTATAVEAETPGDVSGPAVEVVVTVTNDSTETQSVDSAVVTLETPDGDLGIPTLAGGADHLAGDVAPRASAEGRYLFMLDPAEGRDLTISVNYAAGEPVAQFTGRTP</sequence>
<proteinExistence type="predicted"/>
<evidence type="ECO:0000256" key="1">
    <source>
        <dbReference type="SAM" id="MobiDB-lite"/>
    </source>
</evidence>
<dbReference type="KEGG" id="ltr:EVS81_09965"/>
<protein>
    <recommendedName>
        <fullName evidence="4">DUF4352 domain-containing protein</fullName>
    </recommendedName>
</protein>